<evidence type="ECO:0000313" key="1">
    <source>
        <dbReference type="EMBL" id="MCB6939791.1"/>
    </source>
</evidence>
<dbReference type="AlphaFoldDB" id="A0A6L5TBC9"/>
<dbReference type="Proteomes" id="UP000479563">
    <property type="component" value="Unassembled WGS sequence"/>
</dbReference>
<reference evidence="2 3" key="1">
    <citation type="journal article" date="2019" name="Nat. Med.">
        <title>A library of human gut bacterial isolates paired with longitudinal multiomics data enables mechanistic microbiome research.</title>
        <authorList>
            <person name="Poyet M."/>
            <person name="Groussin M."/>
            <person name="Gibbons S.M."/>
            <person name="Avila-Pacheco J."/>
            <person name="Jiang X."/>
            <person name="Kearney S.M."/>
            <person name="Perrotta A.R."/>
            <person name="Berdy B."/>
            <person name="Zhao S."/>
            <person name="Lieberman T.D."/>
            <person name="Swanson P.K."/>
            <person name="Smith M."/>
            <person name="Roesemann S."/>
            <person name="Alexander J.E."/>
            <person name="Rich S.A."/>
            <person name="Livny J."/>
            <person name="Vlamakis H."/>
            <person name="Clish C."/>
            <person name="Bullock K."/>
            <person name="Deik A."/>
            <person name="Scott J."/>
            <person name="Pierce K.A."/>
            <person name="Xavier R.J."/>
            <person name="Alm E.J."/>
        </authorList>
    </citation>
    <scope>NUCLEOTIDE SEQUENCE [LARGE SCALE GENOMIC DNA]</scope>
    <source>
        <strain evidence="2 3">BIOML-A11</strain>
    </source>
</reference>
<reference evidence="1" key="2">
    <citation type="submission" date="2021-10" db="EMBL/GenBank/DDBJ databases">
        <title>Collection of gut derived symbiotic bacterial strains cultured from healthy donors.</title>
        <authorList>
            <person name="Lin H."/>
            <person name="Littmann E."/>
            <person name="Kohout C."/>
            <person name="Pamer E.G."/>
        </authorList>
    </citation>
    <scope>NUCLEOTIDE SEQUENCE</scope>
    <source>
        <strain evidence="1">DFI.9.42</strain>
    </source>
</reference>
<evidence type="ECO:0000313" key="2">
    <source>
        <dbReference type="EMBL" id="MSC61068.1"/>
    </source>
</evidence>
<dbReference type="EMBL" id="JAJCJK010000050">
    <property type="protein sequence ID" value="MCB6939791.1"/>
    <property type="molecule type" value="Genomic_DNA"/>
</dbReference>
<organism evidence="2 3">
    <name type="scientific">Agathobacter rectalis</name>
    <dbReference type="NCBI Taxonomy" id="39491"/>
    <lineage>
        <taxon>Bacteria</taxon>
        <taxon>Bacillati</taxon>
        <taxon>Bacillota</taxon>
        <taxon>Clostridia</taxon>
        <taxon>Lachnospirales</taxon>
        <taxon>Lachnospiraceae</taxon>
        <taxon>Agathobacter</taxon>
    </lineage>
</organism>
<sequence>MKIQLNPGGNLTYQDYASDIWEILAYNRTQHKDIMSELNVQFVIVDGTIQIN</sequence>
<comment type="caution">
    <text evidence="2">The sequence shown here is derived from an EMBL/GenBank/DDBJ whole genome shotgun (WGS) entry which is preliminary data.</text>
</comment>
<evidence type="ECO:0000313" key="3">
    <source>
        <dbReference type="Proteomes" id="UP000479563"/>
    </source>
</evidence>
<name>A0A6L5TBC9_9FIRM</name>
<gene>
    <name evidence="2" type="ORF">GKE07_12845</name>
    <name evidence="1" type="ORF">LIZ56_15500</name>
</gene>
<dbReference type="RefSeq" id="WP_154267374.1">
    <property type="nucleotide sequence ID" value="NZ_JAJCJK010000050.1"/>
</dbReference>
<dbReference type="EMBL" id="WKQP01000023">
    <property type="protein sequence ID" value="MSC61068.1"/>
    <property type="molecule type" value="Genomic_DNA"/>
</dbReference>
<protein>
    <submittedName>
        <fullName evidence="2">Uncharacterized protein</fullName>
    </submittedName>
</protein>
<proteinExistence type="predicted"/>
<dbReference type="Proteomes" id="UP001197684">
    <property type="component" value="Unassembled WGS sequence"/>
</dbReference>
<accession>A0A6L5TBC9</accession>